<evidence type="ECO:0000313" key="3">
    <source>
        <dbReference type="EMBL" id="KAA0702529.1"/>
    </source>
</evidence>
<dbReference type="PROSITE" id="PS00028">
    <property type="entry name" value="ZINC_FINGER_C2H2_1"/>
    <property type="match status" value="1"/>
</dbReference>
<gene>
    <name evidence="3" type="ORF">E1301_Tti020930</name>
</gene>
<feature type="compositionally biased region" description="Low complexity" evidence="1">
    <location>
        <begin position="43"/>
        <end position="61"/>
    </location>
</feature>
<evidence type="ECO:0000256" key="1">
    <source>
        <dbReference type="SAM" id="MobiDB-lite"/>
    </source>
</evidence>
<dbReference type="CDD" id="cd01650">
    <property type="entry name" value="RT_nLTR_like"/>
    <property type="match status" value="1"/>
</dbReference>
<dbReference type="AlphaFoldDB" id="A0A5A9N0R0"/>
<keyword evidence="4" id="KW-1185">Reference proteome</keyword>
<evidence type="ECO:0000313" key="4">
    <source>
        <dbReference type="Proteomes" id="UP000324632"/>
    </source>
</evidence>
<feature type="compositionally biased region" description="Polar residues" evidence="1">
    <location>
        <begin position="11"/>
        <end position="24"/>
    </location>
</feature>
<proteinExistence type="predicted"/>
<sequence length="953" mass="103818">MDRSVKKPDTCQLSKGVSASQIRNFGTRIGSKGRAGRAEVRSGPRAPATTGGAAAPGAPVDPRGPRPPRPPSPRASPFGPHGGCRATFARGSGRRGVSAPAGALNVKVKKFKEARVNGGSNSDSLAGVIVTRSGRLLVATAGEGGACAPPELRSGPPSRRGNRPPGGFLLVTTQRKEEDPGPSGHGAESNEVDYVFGASTGKDPEWKCPGCEMILPSERSLGMHRHHRHPHEVNEERIVARAKKRQLWSAREDSNLAEAANRTWQVGMTKGALYKHLHSILPNRSDEAIKRRLLLMKWDRSSQQTRTPADHSLSPEELTIPQAQIHRAEGSAAPVQLERINVDPPPLEKEDLTRPPGPKAPTQLSAGMKWSREEEALLGVTATSQWKTGMTRKDLISIIRPTLQHRSADAIKKRLAMIRWSPPVSPSPSTLQGPTPPTLPQTTDPSTPTAGSSTVTPANPDPYESWKLKMADTILRDLKEPPTQATSLREVTQSLRDNKITTEEGAKAIEDLVAQIFPLVWQRKEPRPMKEHPRERPKELRRRQYASIQRLFNLNRKDAATAVLNGSWRETGHGPPREPPGLADFWASVMGKKGPPAKVCANSTEEQYWALLNPIEVEELQGSLKSLTKSAVGMDKVIANNLLAWHLPSLAGLMDLILLTENLPAPLATARITMIPKVQSPGDCSDYRPIAVTPILTRALHKILARRMRDQLAFSATQFAFLQRDGCLEATTILHAILRNCHDNLRPLAVAFLDLSKAFDTVTHEALSEAAEQAGLPLPLLRYIGNVLHKSESVINSRSFRSGRGGRQGDPLSPLLFILAMEKPISAAIRGIGTTLESHHLHSIIYADDMILMADSAPELQAKLDGLTSALEAMGMSLNVRKSAAMTVEKDGKRKAMLIVPTNYHSGAGQITPLGVADSQKYLGLEFNWKGRVTPRRTDDLGRMLEEVKAAPL</sequence>
<dbReference type="PANTHER" id="PTHR19446">
    <property type="entry name" value="REVERSE TRANSCRIPTASES"/>
    <property type="match status" value="1"/>
</dbReference>
<protein>
    <submittedName>
        <fullName evidence="3">R2DM Retrovirus-related Pol polyprotein from type II retrotransposable element</fullName>
    </submittedName>
</protein>
<feature type="compositionally biased region" description="Pro residues" evidence="1">
    <location>
        <begin position="65"/>
        <end position="74"/>
    </location>
</feature>
<reference evidence="3 4" key="1">
    <citation type="journal article" date="2019" name="Mol. Ecol. Resour.">
        <title>Chromosome-level genome assembly of Triplophysa tibetana, a fish adapted to the harsh high-altitude environment of the Tibetan Plateau.</title>
        <authorList>
            <person name="Yang X."/>
            <person name="Liu H."/>
            <person name="Ma Z."/>
            <person name="Zou Y."/>
            <person name="Zou M."/>
            <person name="Mao Y."/>
            <person name="Li X."/>
            <person name="Wang H."/>
            <person name="Chen T."/>
            <person name="Wang W."/>
            <person name="Yang R."/>
        </authorList>
    </citation>
    <scope>NUCLEOTIDE SEQUENCE [LARGE SCALE GENOMIC DNA]</scope>
    <source>
        <strain evidence="3">TTIB1903HZAU</strain>
        <tissue evidence="3">Muscle</tissue>
    </source>
</reference>
<dbReference type="EMBL" id="SOYY01000025">
    <property type="protein sequence ID" value="KAA0702529.1"/>
    <property type="molecule type" value="Genomic_DNA"/>
</dbReference>
<feature type="domain" description="Reverse transcriptase" evidence="2">
    <location>
        <begin position="656"/>
        <end position="927"/>
    </location>
</feature>
<accession>A0A5A9N0R0</accession>
<feature type="region of interest" description="Disordered" evidence="1">
    <location>
        <begin position="1"/>
        <end position="99"/>
    </location>
</feature>
<organism evidence="3 4">
    <name type="scientific">Triplophysa tibetana</name>
    <dbReference type="NCBI Taxonomy" id="1572043"/>
    <lineage>
        <taxon>Eukaryota</taxon>
        <taxon>Metazoa</taxon>
        <taxon>Chordata</taxon>
        <taxon>Craniata</taxon>
        <taxon>Vertebrata</taxon>
        <taxon>Euteleostomi</taxon>
        <taxon>Actinopterygii</taxon>
        <taxon>Neopterygii</taxon>
        <taxon>Teleostei</taxon>
        <taxon>Ostariophysi</taxon>
        <taxon>Cypriniformes</taxon>
        <taxon>Nemacheilidae</taxon>
        <taxon>Triplophysa</taxon>
    </lineage>
</organism>
<dbReference type="Pfam" id="PF00078">
    <property type="entry name" value="RVT_1"/>
    <property type="match status" value="1"/>
</dbReference>
<dbReference type="PROSITE" id="PS50878">
    <property type="entry name" value="RT_POL"/>
    <property type="match status" value="1"/>
</dbReference>
<dbReference type="InterPro" id="IPR000477">
    <property type="entry name" value="RT_dom"/>
</dbReference>
<comment type="caution">
    <text evidence="3">The sequence shown here is derived from an EMBL/GenBank/DDBJ whole genome shotgun (WGS) entry which is preliminary data.</text>
</comment>
<feature type="region of interest" description="Disordered" evidence="1">
    <location>
        <begin position="420"/>
        <end position="464"/>
    </location>
</feature>
<dbReference type="InterPro" id="IPR013087">
    <property type="entry name" value="Znf_C2H2_type"/>
</dbReference>
<feature type="compositionally biased region" description="Low complexity" evidence="1">
    <location>
        <begin position="440"/>
        <end position="449"/>
    </location>
</feature>
<dbReference type="InterPro" id="IPR043502">
    <property type="entry name" value="DNA/RNA_pol_sf"/>
</dbReference>
<feature type="compositionally biased region" description="Low complexity" evidence="1">
    <location>
        <begin position="153"/>
        <end position="167"/>
    </location>
</feature>
<name>A0A5A9N0R0_9TELE</name>
<evidence type="ECO:0000259" key="2">
    <source>
        <dbReference type="PROSITE" id="PS50878"/>
    </source>
</evidence>
<feature type="region of interest" description="Disordered" evidence="1">
    <location>
        <begin position="147"/>
        <end position="168"/>
    </location>
</feature>
<dbReference type="Proteomes" id="UP000324632">
    <property type="component" value="Chromosome 25"/>
</dbReference>
<feature type="region of interest" description="Disordered" evidence="1">
    <location>
        <begin position="344"/>
        <end position="366"/>
    </location>
</feature>
<dbReference type="SUPFAM" id="SSF56672">
    <property type="entry name" value="DNA/RNA polymerases"/>
    <property type="match status" value="1"/>
</dbReference>